<dbReference type="Proteomes" id="UP000243217">
    <property type="component" value="Unassembled WGS sequence"/>
</dbReference>
<evidence type="ECO:0000256" key="5">
    <source>
        <dbReference type="SAM" id="MobiDB-lite"/>
    </source>
</evidence>
<dbReference type="PANTHER" id="PTHR13510:SF44">
    <property type="entry name" value="RABENOSYN-5"/>
    <property type="match status" value="1"/>
</dbReference>
<evidence type="ECO:0000259" key="6">
    <source>
        <dbReference type="PROSITE" id="PS50178"/>
    </source>
</evidence>
<feature type="region of interest" description="Disordered" evidence="5">
    <location>
        <begin position="2020"/>
        <end position="2049"/>
    </location>
</feature>
<dbReference type="OrthoDB" id="10452093at2759"/>
<dbReference type="SMART" id="SM00064">
    <property type="entry name" value="FYVE"/>
    <property type="match status" value="1"/>
</dbReference>
<keyword evidence="3" id="KW-0862">Zinc</keyword>
<feature type="region of interest" description="Disordered" evidence="5">
    <location>
        <begin position="919"/>
        <end position="939"/>
    </location>
</feature>
<dbReference type="EMBL" id="JNBS01000311">
    <property type="protein sequence ID" value="OQS06730.1"/>
    <property type="molecule type" value="Genomic_DNA"/>
</dbReference>
<evidence type="ECO:0000256" key="2">
    <source>
        <dbReference type="ARBA" id="ARBA00022771"/>
    </source>
</evidence>
<dbReference type="SUPFAM" id="SSF55961">
    <property type="entry name" value="Bet v1-like"/>
    <property type="match status" value="5"/>
</dbReference>
<dbReference type="Gene3D" id="3.30.40.10">
    <property type="entry name" value="Zinc/RING finger domain, C3HC4 (zinc finger)"/>
    <property type="match status" value="1"/>
</dbReference>
<reference evidence="8 9" key="1">
    <citation type="journal article" date="2014" name="Genome Biol. Evol.">
        <title>The secreted proteins of Achlya hypogyna and Thraustotheca clavata identify the ancestral oomycete secretome and reveal gene acquisitions by horizontal gene transfer.</title>
        <authorList>
            <person name="Misner I."/>
            <person name="Blouin N."/>
            <person name="Leonard G."/>
            <person name="Richards T.A."/>
            <person name="Lane C.E."/>
        </authorList>
    </citation>
    <scope>NUCLEOTIDE SEQUENCE [LARGE SCALE GENOMIC DNA]</scope>
    <source>
        <strain evidence="8 9">ATCC 34112</strain>
    </source>
</reference>
<dbReference type="GO" id="GO:0008270">
    <property type="term" value="F:zinc ion binding"/>
    <property type="evidence" value="ECO:0007669"/>
    <property type="project" value="UniProtKB-KW"/>
</dbReference>
<dbReference type="PROSITE" id="PS50178">
    <property type="entry name" value="ZF_FYVE"/>
    <property type="match status" value="2"/>
</dbReference>
<dbReference type="InterPro" id="IPR002913">
    <property type="entry name" value="START_lipid-bd_dom"/>
</dbReference>
<dbReference type="InterPro" id="IPR013083">
    <property type="entry name" value="Znf_RING/FYVE/PHD"/>
</dbReference>
<feature type="domain" description="START" evidence="7">
    <location>
        <begin position="1743"/>
        <end position="1938"/>
    </location>
</feature>
<evidence type="ECO:0000313" key="9">
    <source>
        <dbReference type="Proteomes" id="UP000243217"/>
    </source>
</evidence>
<feature type="compositionally biased region" description="Basic and acidic residues" evidence="5">
    <location>
        <begin position="427"/>
        <end position="437"/>
    </location>
</feature>
<dbReference type="InterPro" id="IPR023393">
    <property type="entry name" value="START-like_dom_sf"/>
</dbReference>
<dbReference type="PANTHER" id="PTHR13510">
    <property type="entry name" value="FYVE-FINGER-CONTAINING RAB5 EFFECTOR PROTEIN RABENOSYN-5-RELATED"/>
    <property type="match status" value="1"/>
</dbReference>
<evidence type="ECO:0000313" key="8">
    <source>
        <dbReference type="EMBL" id="OQS06730.1"/>
    </source>
</evidence>
<comment type="caution">
    <text evidence="8">The sequence shown here is derived from an EMBL/GenBank/DDBJ whole genome shotgun (WGS) entry which is preliminary data.</text>
</comment>
<dbReference type="InterPro" id="IPR011011">
    <property type="entry name" value="Znf_FYVE_PHD"/>
</dbReference>
<dbReference type="InterPro" id="IPR017455">
    <property type="entry name" value="Znf_FYVE-rel"/>
</dbReference>
<keyword evidence="2 4" id="KW-0863">Zinc-finger</keyword>
<accession>A0A1W0A9N9</accession>
<name>A0A1W0A9N9_9STRA</name>
<evidence type="ECO:0000256" key="1">
    <source>
        <dbReference type="ARBA" id="ARBA00022723"/>
    </source>
</evidence>
<proteinExistence type="predicted"/>
<organism evidence="8 9">
    <name type="scientific">Thraustotheca clavata</name>
    <dbReference type="NCBI Taxonomy" id="74557"/>
    <lineage>
        <taxon>Eukaryota</taxon>
        <taxon>Sar</taxon>
        <taxon>Stramenopiles</taxon>
        <taxon>Oomycota</taxon>
        <taxon>Saprolegniomycetes</taxon>
        <taxon>Saprolegniales</taxon>
        <taxon>Achlyaceae</taxon>
        <taxon>Thraustotheca</taxon>
    </lineage>
</organism>
<feature type="region of interest" description="Disordered" evidence="5">
    <location>
        <begin position="427"/>
        <end position="452"/>
    </location>
</feature>
<feature type="domain" description="FYVE-type" evidence="6">
    <location>
        <begin position="275"/>
        <end position="333"/>
    </location>
</feature>
<feature type="domain" description="START" evidence="7">
    <location>
        <begin position="152"/>
        <end position="238"/>
    </location>
</feature>
<gene>
    <name evidence="8" type="ORF">THRCLA_01241</name>
</gene>
<dbReference type="InterPro" id="IPR000306">
    <property type="entry name" value="Znf_FYVE"/>
</dbReference>
<feature type="domain" description="FYVE-type" evidence="6">
    <location>
        <begin position="746"/>
        <end position="804"/>
    </location>
</feature>
<keyword evidence="9" id="KW-1185">Reference proteome</keyword>
<protein>
    <recommendedName>
        <fullName evidence="10">FYVE-type domain-containing protein</fullName>
    </recommendedName>
</protein>
<dbReference type="CDD" id="cd00065">
    <property type="entry name" value="FYVE_like_SF"/>
    <property type="match status" value="2"/>
</dbReference>
<feature type="domain" description="START" evidence="7">
    <location>
        <begin position="1043"/>
        <end position="1153"/>
    </location>
</feature>
<feature type="compositionally biased region" description="Acidic residues" evidence="5">
    <location>
        <begin position="921"/>
        <end position="930"/>
    </location>
</feature>
<evidence type="ECO:0000259" key="7">
    <source>
        <dbReference type="PROSITE" id="PS50848"/>
    </source>
</evidence>
<evidence type="ECO:0000256" key="3">
    <source>
        <dbReference type="ARBA" id="ARBA00022833"/>
    </source>
</evidence>
<evidence type="ECO:0008006" key="10">
    <source>
        <dbReference type="Google" id="ProtNLM"/>
    </source>
</evidence>
<dbReference type="GO" id="GO:0008289">
    <property type="term" value="F:lipid binding"/>
    <property type="evidence" value="ECO:0007669"/>
    <property type="project" value="InterPro"/>
</dbReference>
<sequence>MAKKKSLHYPLPNNYFQCPELSDAHHDAFLKLGKTNLHNFLEKTMYPDESMVWHFDSDWDGVKLYEGSIVNKGLVIDKHNIPYRAIAKVHATIDEVANLHDFNTRDQCLQYIEHITSDMVDMIPLYTLHTPSPKHPHRRMYLKWCATHSPMPMIKDRDFVYIEAQDEFLFASGRRGWGLCQYSVDLPFAPCLQETAMGLVRGTLYQTGIVFLESDTAGVLDVIYHIASDFKGSIPHFVCKMGIKKRAHQIHAINEYIHHERIHSRPAKTYSLGAGRRTIKCVSCGENVRYRVGTNCKSCHEPVCSKCSTNWHVHNDGIEVTVRVCHHCAASAQDAALWETSSSRHLTSTSSRSGSHFAPSKVDEHIDMENLKILYDNLTPHHGRFGSVDDGVLTLNLKAPNQTTTPHSTQALDLSYLTVYTDTHKPEPLRRRIHQDSHDDDEDEPTRLSTLTKEEDPELARLINRKTYPLPDNFFPVPELSDAEQSSYLQAGEEAFKNFLQNVLGPENPTIVWKPFGEFHGVKIVEADVPGFKVDRNLLPCRMTAKIRGTVDEVAMLHASDTRQHCAEYVDQYSGDILDVIPLYSLIDRSEKSPYKQCYIKWSAHLSPVVMIRDRDFVFVEMQDLVELPSGRRGWAYCRASINLMSVPSLEKTHLKLVRGVLHHFGAVFMENPTAPGMLDVIAQMAMDSKGSIPQWVRKLGMKNNVRQITLVEDYVHKLRMSSRISKGNSFLSTSSSSMTSVPQSTSSFKRCALCQAPSSPFKRFKNCESCGDLVCSRCSSLWNVNIQGKPRVRVCNACAKDAQNGGAWEIQDSEDAITSATNSSRDTLYDVLASTRSSSAMSSQRQLSLPTDTITMDKMELQKLNTITTAAAATAPSKPVDMAVDLSYLSIYTKQKTPEEKPEPSRSSLVSALDNIEYPPELEDDDDNDVTSSTLDSVNEPVRDSSLEAFLKQIGHVHVASQQDSFADRHTLPYRAISRINATLEEVAQIHNFDTREKCLTYVREYAGDIVDMIPLYNLSENLDDPMQRMYIKWVACTSPVPIIRDRDFVFLETQRSFVHNDRKGWAFCQYSVDLACCPSLKDTELNIVRGTLHYTGAVFLENENSEELDVIYHVASNFKGHIPLVVRKIHIRNRAARKITNIEEYIKRARMNQYRVNSYSTLFDRCAVCSHASKSSSHLEPCTSCNLAVCMQCSRTVTFNTGPSVRLCQICSIGYRQGLVNSSRSLSCLETTRSSSSGESISPSQKVHPIQKMDLSYLDTYRYEIPEESPTALSSVSSSCILSKDKGFWGEDESFLHSMAPSKPYPLPDDFFPSNVLSDARRRELISFGEIAFDSFLQQLLLGDFAVAWNLLNDRADDIMLYEGHAARKDKQSTPYLATTTIPGDVDAIAQLHQIETHEECIVFIKKYAIDIMDMAVLDSFAGTQTSKRMSIKWCAVTTQWPLMIKDRDFLYLEVHDTFRMPDGRYGWGYCQNSIELHQVPTLTRLQLVRGTVHQTGCLFIESKLPGCVDVIYHIASDLKGLMPAWVRKQCVKYRVRQIRICERPSSNCFHRMHKCDVCRKLVCSKCSQTWKRAPAPTVLLCTYCSGTIRARSACYDGSAPRKSHAPSSASLPTFNTPVNSFIRRASVQQPGQDNRYTNLDLSYLSAYSNQSSTTPSRSNNPNSEPSLEAFLEEIAKVSTKCRICLPTPLHSTTIFHLFEMTPSRKKLYPVPTDLFDCPKLSPEQFAEFVNMADDVLATFLSSLAIDSKDDWRLVSSHSDGTRVYESQKPTKDNEDIYPIRAKTKVKATLEEIATLHTFDTRDDCLNYIHNYAPDIVDIIPLYTFYHRSESHPLKQTYIKWTVVQSPIPVFVDRDFLYIEVQDEIVFSNGRRGWAFVQNSIELPWVPTLESTDFKLVRSSHHYTGALFLESEKPGTLDLIYNVAVDVKGAMPAWLVCEGCMRKWRRRGWNSVRLCLVCCPEGQQPPRDVQELMSKMSVGIEVPKQPKHQKLAAIEEKQDSSPSGALDLSYLQVYKTSSCTSSEDGSPPYFAHCIPEEPDEGTIVDRR</sequence>
<dbReference type="Pfam" id="PF01363">
    <property type="entry name" value="FYVE"/>
    <property type="match status" value="1"/>
</dbReference>
<dbReference type="Gene3D" id="3.30.530.20">
    <property type="match status" value="5"/>
</dbReference>
<feature type="compositionally biased region" description="Acidic residues" evidence="5">
    <location>
        <begin position="2038"/>
        <end position="2049"/>
    </location>
</feature>
<dbReference type="SUPFAM" id="SSF57903">
    <property type="entry name" value="FYVE/PHD zinc finger"/>
    <property type="match status" value="3"/>
</dbReference>
<keyword evidence="1" id="KW-0479">Metal-binding</keyword>
<dbReference type="PROSITE" id="PS50848">
    <property type="entry name" value="START"/>
    <property type="match status" value="3"/>
</dbReference>
<evidence type="ECO:0000256" key="4">
    <source>
        <dbReference type="PROSITE-ProRule" id="PRU00091"/>
    </source>
</evidence>
<dbReference type="InterPro" id="IPR052727">
    <property type="entry name" value="Rab4/Rab5_effector"/>
</dbReference>